<evidence type="ECO:0000313" key="2">
    <source>
        <dbReference type="Proteomes" id="UP000314294"/>
    </source>
</evidence>
<dbReference type="AlphaFoldDB" id="A0A4Z2FPV9"/>
<dbReference type="EMBL" id="SRLO01000978">
    <property type="protein sequence ID" value="TNN43276.1"/>
    <property type="molecule type" value="Genomic_DNA"/>
</dbReference>
<comment type="caution">
    <text evidence="1">The sequence shown here is derived from an EMBL/GenBank/DDBJ whole genome shotgun (WGS) entry which is preliminary data.</text>
</comment>
<protein>
    <submittedName>
        <fullName evidence="1">Uncharacterized protein</fullName>
    </submittedName>
</protein>
<sequence length="63" mass="6985">MAAPSFQPTRVNKSPTGSPLFIHLSTCVTEPELQTRRRVEAKGPVTLFTHHKTRLVDGFKVAP</sequence>
<accession>A0A4Z2FPV9</accession>
<evidence type="ECO:0000313" key="1">
    <source>
        <dbReference type="EMBL" id="TNN43276.1"/>
    </source>
</evidence>
<keyword evidence="2" id="KW-1185">Reference proteome</keyword>
<organism evidence="1 2">
    <name type="scientific">Liparis tanakae</name>
    <name type="common">Tanaka's snailfish</name>
    <dbReference type="NCBI Taxonomy" id="230148"/>
    <lineage>
        <taxon>Eukaryota</taxon>
        <taxon>Metazoa</taxon>
        <taxon>Chordata</taxon>
        <taxon>Craniata</taxon>
        <taxon>Vertebrata</taxon>
        <taxon>Euteleostomi</taxon>
        <taxon>Actinopterygii</taxon>
        <taxon>Neopterygii</taxon>
        <taxon>Teleostei</taxon>
        <taxon>Neoteleostei</taxon>
        <taxon>Acanthomorphata</taxon>
        <taxon>Eupercaria</taxon>
        <taxon>Perciformes</taxon>
        <taxon>Cottioidei</taxon>
        <taxon>Cottales</taxon>
        <taxon>Liparidae</taxon>
        <taxon>Liparis</taxon>
    </lineage>
</organism>
<gene>
    <name evidence="1" type="ORF">EYF80_046526</name>
</gene>
<reference evidence="1 2" key="1">
    <citation type="submission" date="2019-03" db="EMBL/GenBank/DDBJ databases">
        <title>First draft genome of Liparis tanakae, snailfish: a comprehensive survey of snailfish specific genes.</title>
        <authorList>
            <person name="Kim W."/>
            <person name="Song I."/>
            <person name="Jeong J.-H."/>
            <person name="Kim D."/>
            <person name="Kim S."/>
            <person name="Ryu S."/>
            <person name="Song J.Y."/>
            <person name="Lee S.K."/>
        </authorList>
    </citation>
    <scope>NUCLEOTIDE SEQUENCE [LARGE SCALE GENOMIC DNA]</scope>
    <source>
        <tissue evidence="1">Muscle</tissue>
    </source>
</reference>
<name>A0A4Z2FPV9_9TELE</name>
<proteinExistence type="predicted"/>
<dbReference type="Proteomes" id="UP000314294">
    <property type="component" value="Unassembled WGS sequence"/>
</dbReference>